<gene>
    <name evidence="13" type="primary">yidC</name>
    <name evidence="13" type="ORF">CNLFYP112_00280</name>
</gene>
<keyword evidence="6 11" id="KW-1133">Transmembrane helix</keyword>
<dbReference type="PANTHER" id="PTHR12428">
    <property type="entry name" value="OXA1"/>
    <property type="match status" value="1"/>
</dbReference>
<sequence>MGIVLTQSNTFIIGSIAKLLGFIMNGIFNALSYIGIENIGLSIIIFTVIVYTLMIPMTIKQQKFSRMSAVMNPEIQKIQKKYKNKKDQASMMKMQEETKLVYEKYGTSPTGGCLGSLIQFPILFALWPVIQNIPAYVTSIKDAYMPLVNQIMATDGYQKIMEGIGKASPIMINPETYDYSKANTLVDVLYKFRPGTWDTLADKFPDLTNLIDSTKNSLTHLNTFLGINIAETPGSMFMTATKNFSIGLIIVALAIPVLSGLSQWISAKLMQQATSTGNDDDNPMAAQMKTMMNVMPLISVFMCFSMPAGLGIYWIASAVVRTIQQLVINKFLSKKSMDELIEENIKKAAKKREKKDAVSGKEINAMAHKNVKNIDEPKRKTTSSNNIDSYKQNAKPGSLASKANMVSDFNKNKK</sequence>
<evidence type="ECO:0000256" key="6">
    <source>
        <dbReference type="ARBA" id="ARBA00022989"/>
    </source>
</evidence>
<evidence type="ECO:0000256" key="10">
    <source>
        <dbReference type="SAM" id="MobiDB-lite"/>
    </source>
</evidence>
<dbReference type="InterPro" id="IPR001708">
    <property type="entry name" value="YidC/ALB3/OXA1/COX18"/>
</dbReference>
<feature type="transmembrane region" description="Helical" evidence="11">
    <location>
        <begin position="294"/>
        <end position="316"/>
    </location>
</feature>
<comment type="subcellular location">
    <subcellularLocation>
        <location evidence="1">Cell membrane</location>
        <topology evidence="1">Multi-pass membrane protein</topology>
    </subcellularLocation>
    <subcellularLocation>
        <location evidence="9">Membrane</location>
        <topology evidence="9">Multi-pass membrane protein</topology>
    </subcellularLocation>
</comment>
<dbReference type="NCBIfam" id="TIGR03592">
    <property type="entry name" value="yidC_oxa1_cterm"/>
    <property type="match status" value="1"/>
</dbReference>
<dbReference type="GO" id="GO:0005886">
    <property type="term" value="C:plasma membrane"/>
    <property type="evidence" value="ECO:0007669"/>
    <property type="project" value="UniProtKB-SubCell"/>
</dbReference>
<organism evidence="13">
    <name type="scientific">[Clostridium] nexile</name>
    <dbReference type="NCBI Taxonomy" id="29361"/>
    <lineage>
        <taxon>Bacteria</taxon>
        <taxon>Bacillati</taxon>
        <taxon>Bacillota</taxon>
        <taxon>Clostridia</taxon>
        <taxon>Lachnospirales</taxon>
        <taxon>Lachnospiraceae</taxon>
        <taxon>Tyzzerella</taxon>
    </lineage>
</organism>
<dbReference type="InterPro" id="IPR028055">
    <property type="entry name" value="YidC/Oxa/ALB_C"/>
</dbReference>
<evidence type="ECO:0000256" key="8">
    <source>
        <dbReference type="ARBA" id="ARBA00023186"/>
    </source>
</evidence>
<dbReference type="CDD" id="cd20070">
    <property type="entry name" value="5TM_YidC_Alb3"/>
    <property type="match status" value="1"/>
</dbReference>
<feature type="transmembrane region" description="Helical" evidence="11">
    <location>
        <begin position="39"/>
        <end position="59"/>
    </location>
</feature>
<comment type="similarity">
    <text evidence="9">Belongs to the OXA1/ALB3/YidC family.</text>
</comment>
<reference evidence="13" key="1">
    <citation type="submission" date="2019-11" db="EMBL/GenBank/DDBJ databases">
        <authorList>
            <person name="Feng L."/>
        </authorList>
    </citation>
    <scope>NUCLEOTIDE SEQUENCE</scope>
    <source>
        <strain evidence="13">CnexileLFYP112</strain>
    </source>
</reference>
<keyword evidence="7 11" id="KW-0472">Membrane</keyword>
<keyword evidence="3" id="KW-1003">Cell membrane</keyword>
<evidence type="ECO:0000313" key="13">
    <source>
        <dbReference type="EMBL" id="VYS83072.1"/>
    </source>
</evidence>
<feature type="domain" description="Membrane insertase YidC/Oxa/ALB C-terminal" evidence="12">
    <location>
        <begin position="40"/>
        <end position="330"/>
    </location>
</feature>
<dbReference type="GO" id="GO:0032977">
    <property type="term" value="F:membrane insertase activity"/>
    <property type="evidence" value="ECO:0007669"/>
    <property type="project" value="InterPro"/>
</dbReference>
<proteinExistence type="inferred from homology"/>
<evidence type="ECO:0000256" key="1">
    <source>
        <dbReference type="ARBA" id="ARBA00004651"/>
    </source>
</evidence>
<evidence type="ECO:0000256" key="7">
    <source>
        <dbReference type="ARBA" id="ARBA00023136"/>
    </source>
</evidence>
<evidence type="ECO:0000256" key="3">
    <source>
        <dbReference type="ARBA" id="ARBA00022475"/>
    </source>
</evidence>
<feature type="compositionally biased region" description="Polar residues" evidence="10">
    <location>
        <begin position="382"/>
        <end position="392"/>
    </location>
</feature>
<evidence type="ECO:0000256" key="5">
    <source>
        <dbReference type="ARBA" id="ARBA00022927"/>
    </source>
</evidence>
<dbReference type="EMBL" id="CACRTG010000001">
    <property type="protein sequence ID" value="VYS83072.1"/>
    <property type="molecule type" value="Genomic_DNA"/>
</dbReference>
<name>A0A6N2RQF7_9FIRM</name>
<keyword evidence="5" id="KW-0653">Protein transport</keyword>
<protein>
    <submittedName>
        <fullName evidence="13">Membrane protein insertase YidC</fullName>
    </submittedName>
</protein>
<dbReference type="InterPro" id="IPR047196">
    <property type="entry name" value="YidC_ALB_C"/>
</dbReference>
<feature type="transmembrane region" description="Helical" evidence="11">
    <location>
        <begin position="12"/>
        <end position="33"/>
    </location>
</feature>
<keyword evidence="4 9" id="KW-0812">Transmembrane</keyword>
<dbReference type="AlphaFoldDB" id="A0A6N2RQF7"/>
<dbReference type="GO" id="GO:0015031">
    <property type="term" value="P:protein transport"/>
    <property type="evidence" value="ECO:0007669"/>
    <property type="project" value="UniProtKB-KW"/>
</dbReference>
<evidence type="ECO:0000256" key="11">
    <source>
        <dbReference type="SAM" id="Phobius"/>
    </source>
</evidence>
<keyword evidence="8" id="KW-0143">Chaperone</keyword>
<evidence type="ECO:0000256" key="2">
    <source>
        <dbReference type="ARBA" id="ARBA00022448"/>
    </source>
</evidence>
<evidence type="ECO:0000259" key="12">
    <source>
        <dbReference type="Pfam" id="PF02096"/>
    </source>
</evidence>
<feature type="transmembrane region" description="Helical" evidence="11">
    <location>
        <begin position="244"/>
        <end position="265"/>
    </location>
</feature>
<dbReference type="GO" id="GO:0051205">
    <property type="term" value="P:protein insertion into membrane"/>
    <property type="evidence" value="ECO:0007669"/>
    <property type="project" value="TreeGrafter"/>
</dbReference>
<accession>A0A6N2RQF7</accession>
<evidence type="ECO:0000256" key="9">
    <source>
        <dbReference type="RuleBase" id="RU003945"/>
    </source>
</evidence>
<keyword evidence="2" id="KW-0813">Transport</keyword>
<dbReference type="Pfam" id="PF02096">
    <property type="entry name" value="60KD_IMP"/>
    <property type="match status" value="1"/>
</dbReference>
<dbReference type="PANTHER" id="PTHR12428:SF65">
    <property type="entry name" value="CYTOCHROME C OXIDASE ASSEMBLY PROTEIN COX18, MITOCHONDRIAL"/>
    <property type="match status" value="1"/>
</dbReference>
<feature type="region of interest" description="Disordered" evidence="10">
    <location>
        <begin position="352"/>
        <end position="414"/>
    </location>
</feature>
<evidence type="ECO:0000256" key="4">
    <source>
        <dbReference type="ARBA" id="ARBA00022692"/>
    </source>
</evidence>